<protein>
    <recommendedName>
        <fullName evidence="1">F-box domain-containing protein</fullName>
    </recommendedName>
</protein>
<proteinExistence type="predicted"/>
<dbReference type="SMART" id="SM00256">
    <property type="entry name" value="FBOX"/>
    <property type="match status" value="1"/>
</dbReference>
<organism evidence="2 3">
    <name type="scientific">Brassica carinata</name>
    <name type="common">Ethiopian mustard</name>
    <name type="synonym">Abyssinian cabbage</name>
    <dbReference type="NCBI Taxonomy" id="52824"/>
    <lineage>
        <taxon>Eukaryota</taxon>
        <taxon>Viridiplantae</taxon>
        <taxon>Streptophyta</taxon>
        <taxon>Embryophyta</taxon>
        <taxon>Tracheophyta</taxon>
        <taxon>Spermatophyta</taxon>
        <taxon>Magnoliopsida</taxon>
        <taxon>eudicotyledons</taxon>
        <taxon>Gunneridae</taxon>
        <taxon>Pentapetalae</taxon>
        <taxon>rosids</taxon>
        <taxon>malvids</taxon>
        <taxon>Brassicales</taxon>
        <taxon>Brassicaceae</taxon>
        <taxon>Brassiceae</taxon>
        <taxon>Brassica</taxon>
    </lineage>
</organism>
<reference evidence="2 3" key="1">
    <citation type="submission" date="2020-02" db="EMBL/GenBank/DDBJ databases">
        <authorList>
            <person name="Ma Q."/>
            <person name="Huang Y."/>
            <person name="Song X."/>
            <person name="Pei D."/>
        </authorList>
    </citation>
    <scope>NUCLEOTIDE SEQUENCE [LARGE SCALE GENOMIC DNA]</scope>
    <source>
        <strain evidence="2">Sxm20200214</strain>
        <tissue evidence="2">Leaf</tissue>
    </source>
</reference>
<dbReference type="InterPro" id="IPR017451">
    <property type="entry name" value="F-box-assoc_interact_dom"/>
</dbReference>
<dbReference type="OrthoDB" id="1057458at2759"/>
<comment type="caution">
    <text evidence="2">The sequence shown here is derived from an EMBL/GenBank/DDBJ whole genome shotgun (WGS) entry which is preliminary data.</text>
</comment>
<dbReference type="InterPro" id="IPR006527">
    <property type="entry name" value="F-box-assoc_dom_typ1"/>
</dbReference>
<dbReference type="InterPro" id="IPR015915">
    <property type="entry name" value="Kelch-typ_b-propeller"/>
</dbReference>
<dbReference type="CDD" id="cd22157">
    <property type="entry name" value="F-box_AtFBW1-like"/>
    <property type="match status" value="1"/>
</dbReference>
<dbReference type="InterPro" id="IPR036047">
    <property type="entry name" value="F-box-like_dom_sf"/>
</dbReference>
<dbReference type="InterPro" id="IPR001810">
    <property type="entry name" value="F-box_dom"/>
</dbReference>
<dbReference type="NCBIfam" id="TIGR01640">
    <property type="entry name" value="F_box_assoc_1"/>
    <property type="match status" value="1"/>
</dbReference>
<dbReference type="SUPFAM" id="SSF81383">
    <property type="entry name" value="F-box domain"/>
    <property type="match status" value="1"/>
</dbReference>
<dbReference type="Pfam" id="PF00646">
    <property type="entry name" value="F-box"/>
    <property type="match status" value="1"/>
</dbReference>
<feature type="domain" description="F-box" evidence="1">
    <location>
        <begin position="7"/>
        <end position="53"/>
    </location>
</feature>
<accession>A0A8X8B7F2</accession>
<dbReference type="Proteomes" id="UP000886595">
    <property type="component" value="Unassembled WGS sequence"/>
</dbReference>
<gene>
    <name evidence="2" type="ORF">Bca52824_010127</name>
</gene>
<dbReference type="EMBL" id="JAAMPC010000002">
    <property type="protein sequence ID" value="KAG2327399.1"/>
    <property type="molecule type" value="Genomic_DNA"/>
</dbReference>
<evidence type="ECO:0000313" key="3">
    <source>
        <dbReference type="Proteomes" id="UP000886595"/>
    </source>
</evidence>
<dbReference type="PROSITE" id="PS50181">
    <property type="entry name" value="FBOX"/>
    <property type="match status" value="1"/>
</dbReference>
<dbReference type="InterPro" id="IPR050796">
    <property type="entry name" value="SCF_F-box_component"/>
</dbReference>
<sequence length="415" mass="48176">MAEEEINPNPVHLIPELLEEIFLRLPLKSILTFKTVSKQWRSILESRRFAERRRTMNAQAKKPKIMAAGGDRDGIRRRRFRGDEEVDVLYLHSDVASRPSLPCDSLVCVPVPGWVNVFNPSTGEFIRFPSGPDPVKPKYAIPSLDTLFDVFPGYWRMGFGRDDISGCYKIVRMCCKANWEILRCEILDVNIGRWRKLNPPHYKIGYRRRSTCVNGSIYWVEVTPRYKLLALDLHTEAWRDIRLPSEAIQLETSCQVTNLENRLVLASSYPKDKYWNVKIWGMNAPGETWSLIYSIRLVENLDGDFFHLWFWTRPVAVSKQGNLFIHDNYKRLFKYCPETDEVCCVDENICVISPFVEDLVPVTHLETKTYGLKHLDHVSSGGISNFFRRIDFMRPNSILVTTSIVALIAFCYRSR</sequence>
<name>A0A8X8B7F2_BRACI</name>
<dbReference type="Gene3D" id="1.20.1280.50">
    <property type="match status" value="1"/>
</dbReference>
<dbReference type="PANTHER" id="PTHR31672:SF13">
    <property type="entry name" value="F-BOX PROTEIN CPR30-LIKE"/>
    <property type="match status" value="1"/>
</dbReference>
<dbReference type="AlphaFoldDB" id="A0A8X8B7F2"/>
<dbReference type="Pfam" id="PF07734">
    <property type="entry name" value="FBA_1"/>
    <property type="match status" value="1"/>
</dbReference>
<dbReference type="PANTHER" id="PTHR31672">
    <property type="entry name" value="BNACNNG10540D PROTEIN"/>
    <property type="match status" value="1"/>
</dbReference>
<dbReference type="SUPFAM" id="SSF117281">
    <property type="entry name" value="Kelch motif"/>
    <property type="match status" value="1"/>
</dbReference>
<keyword evidence="3" id="KW-1185">Reference proteome</keyword>
<evidence type="ECO:0000259" key="1">
    <source>
        <dbReference type="PROSITE" id="PS50181"/>
    </source>
</evidence>
<evidence type="ECO:0000313" key="2">
    <source>
        <dbReference type="EMBL" id="KAG2327399.1"/>
    </source>
</evidence>